<dbReference type="Proteomes" id="UP000185192">
    <property type="component" value="Unassembled WGS sequence"/>
</dbReference>
<evidence type="ECO:0000313" key="1">
    <source>
        <dbReference type="EMBL" id="SIO09649.1"/>
    </source>
</evidence>
<dbReference type="OrthoDB" id="7860049at2"/>
<sequence>MTSVDPQYHRKLETRLSAFDGRATTILGEMEAELQQDRSYHSSLIDLAGSNDNNVSSRATWLMKSALEKGKSFSPEQVDQILGVLGKITIWDAQLHICQSVQYLSFGRQQAKLMVSWLRKLVDHKRPFLRAWSLDALIRIGLDFPDLVEANELIIAAGNDPAASVRARARKLSKGAGL</sequence>
<evidence type="ECO:0000313" key="2">
    <source>
        <dbReference type="Proteomes" id="UP000185192"/>
    </source>
</evidence>
<keyword evidence="2" id="KW-1185">Reference proteome</keyword>
<dbReference type="RefSeq" id="WP_074205875.1">
    <property type="nucleotide sequence ID" value="NZ_FSQW01000002.1"/>
</dbReference>
<protein>
    <recommendedName>
        <fullName evidence="3">HEAT repeat-containing protein</fullName>
    </recommendedName>
</protein>
<proteinExistence type="predicted"/>
<dbReference type="EMBL" id="FSQW01000002">
    <property type="protein sequence ID" value="SIO09649.1"/>
    <property type="molecule type" value="Genomic_DNA"/>
</dbReference>
<reference evidence="2" key="1">
    <citation type="submission" date="2016-11" db="EMBL/GenBank/DDBJ databases">
        <authorList>
            <person name="Varghese N."/>
            <person name="Submissions S."/>
        </authorList>
    </citation>
    <scope>NUCLEOTIDE SEQUENCE [LARGE SCALE GENOMIC DNA]</scope>
    <source>
        <strain evidence="2">DSM 22363</strain>
    </source>
</reference>
<dbReference type="SUPFAM" id="SSF48371">
    <property type="entry name" value="ARM repeat"/>
    <property type="match status" value="1"/>
</dbReference>
<organism evidence="1 2">
    <name type="scientific">Parasphingorhabdus marina DSM 22363</name>
    <dbReference type="NCBI Taxonomy" id="1123272"/>
    <lineage>
        <taxon>Bacteria</taxon>
        <taxon>Pseudomonadati</taxon>
        <taxon>Pseudomonadota</taxon>
        <taxon>Alphaproteobacteria</taxon>
        <taxon>Sphingomonadales</taxon>
        <taxon>Sphingomonadaceae</taxon>
        <taxon>Parasphingorhabdus</taxon>
    </lineage>
</organism>
<accession>A0A1N6GQ43</accession>
<gene>
    <name evidence="1" type="ORF">SAMN02745824_2933</name>
</gene>
<dbReference type="InterPro" id="IPR016024">
    <property type="entry name" value="ARM-type_fold"/>
</dbReference>
<dbReference type="Gene3D" id="1.25.10.10">
    <property type="entry name" value="Leucine-rich Repeat Variant"/>
    <property type="match status" value="1"/>
</dbReference>
<dbReference type="AlphaFoldDB" id="A0A1N6GQ43"/>
<dbReference type="InterPro" id="IPR011989">
    <property type="entry name" value="ARM-like"/>
</dbReference>
<evidence type="ECO:0008006" key="3">
    <source>
        <dbReference type="Google" id="ProtNLM"/>
    </source>
</evidence>
<name>A0A1N6GQ43_9SPHN</name>
<dbReference type="STRING" id="1123272.SAMN02745824_2933"/>